<feature type="region of interest" description="Disordered" evidence="1">
    <location>
        <begin position="31"/>
        <end position="51"/>
    </location>
</feature>
<evidence type="ECO:0000313" key="3">
    <source>
        <dbReference type="Proteomes" id="UP001279734"/>
    </source>
</evidence>
<gene>
    <name evidence="2" type="ORF">Nepgr_024027</name>
</gene>
<dbReference type="AlphaFoldDB" id="A0AAD3XZN6"/>
<name>A0AAD3XZN6_NEPGR</name>
<comment type="caution">
    <text evidence="2">The sequence shown here is derived from an EMBL/GenBank/DDBJ whole genome shotgun (WGS) entry which is preliminary data.</text>
</comment>
<protein>
    <submittedName>
        <fullName evidence="2">Uncharacterized protein</fullName>
    </submittedName>
</protein>
<proteinExistence type="predicted"/>
<evidence type="ECO:0000313" key="2">
    <source>
        <dbReference type="EMBL" id="GMH22184.1"/>
    </source>
</evidence>
<sequence length="108" mass="11672">MGPLPSKISIKDDENVLAKAVVIVVDYQWKPKHHGNGRPANQKNTSKSTAANQAIVNLNPDVVSVGCGYPSSQDDHQAGDNSQWLNLYHTVTSAEPEASNAIFFLLSN</sequence>
<dbReference type="EMBL" id="BSYO01000024">
    <property type="protein sequence ID" value="GMH22184.1"/>
    <property type="molecule type" value="Genomic_DNA"/>
</dbReference>
<feature type="compositionally biased region" description="Polar residues" evidence="1">
    <location>
        <begin position="39"/>
        <end position="51"/>
    </location>
</feature>
<organism evidence="2 3">
    <name type="scientific">Nepenthes gracilis</name>
    <name type="common">Slender pitcher plant</name>
    <dbReference type="NCBI Taxonomy" id="150966"/>
    <lineage>
        <taxon>Eukaryota</taxon>
        <taxon>Viridiplantae</taxon>
        <taxon>Streptophyta</taxon>
        <taxon>Embryophyta</taxon>
        <taxon>Tracheophyta</taxon>
        <taxon>Spermatophyta</taxon>
        <taxon>Magnoliopsida</taxon>
        <taxon>eudicotyledons</taxon>
        <taxon>Gunneridae</taxon>
        <taxon>Pentapetalae</taxon>
        <taxon>Caryophyllales</taxon>
        <taxon>Nepenthaceae</taxon>
        <taxon>Nepenthes</taxon>
    </lineage>
</organism>
<dbReference type="Proteomes" id="UP001279734">
    <property type="component" value="Unassembled WGS sequence"/>
</dbReference>
<keyword evidence="3" id="KW-1185">Reference proteome</keyword>
<evidence type="ECO:0000256" key="1">
    <source>
        <dbReference type="SAM" id="MobiDB-lite"/>
    </source>
</evidence>
<reference evidence="2" key="1">
    <citation type="submission" date="2023-05" db="EMBL/GenBank/DDBJ databases">
        <title>Nepenthes gracilis genome sequencing.</title>
        <authorList>
            <person name="Fukushima K."/>
        </authorList>
    </citation>
    <scope>NUCLEOTIDE SEQUENCE</scope>
    <source>
        <strain evidence="2">SING2019-196</strain>
    </source>
</reference>
<accession>A0AAD3XZN6</accession>